<gene>
    <name evidence="1" type="ORF">Lalb_Chr01g0001351</name>
</gene>
<dbReference type="Proteomes" id="UP000447434">
    <property type="component" value="Chromosome 1"/>
</dbReference>
<proteinExistence type="predicted"/>
<evidence type="ECO:0000313" key="2">
    <source>
        <dbReference type="Proteomes" id="UP000447434"/>
    </source>
</evidence>
<organism evidence="1 2">
    <name type="scientific">Lupinus albus</name>
    <name type="common">White lupine</name>
    <name type="synonym">Lupinus termis</name>
    <dbReference type="NCBI Taxonomy" id="3870"/>
    <lineage>
        <taxon>Eukaryota</taxon>
        <taxon>Viridiplantae</taxon>
        <taxon>Streptophyta</taxon>
        <taxon>Embryophyta</taxon>
        <taxon>Tracheophyta</taxon>
        <taxon>Spermatophyta</taxon>
        <taxon>Magnoliopsida</taxon>
        <taxon>eudicotyledons</taxon>
        <taxon>Gunneridae</taxon>
        <taxon>Pentapetalae</taxon>
        <taxon>rosids</taxon>
        <taxon>fabids</taxon>
        <taxon>Fabales</taxon>
        <taxon>Fabaceae</taxon>
        <taxon>Papilionoideae</taxon>
        <taxon>50 kb inversion clade</taxon>
        <taxon>genistoids sensu lato</taxon>
        <taxon>core genistoids</taxon>
        <taxon>Genisteae</taxon>
        <taxon>Lupinus</taxon>
    </lineage>
</organism>
<name>A0A6A4R2Q8_LUPAL</name>
<keyword evidence="2" id="KW-1185">Reference proteome</keyword>
<reference evidence="2" key="1">
    <citation type="journal article" date="2020" name="Nat. Commun.">
        <title>Genome sequence of the cluster root forming white lupin.</title>
        <authorList>
            <person name="Hufnagel B."/>
            <person name="Marques A."/>
            <person name="Soriano A."/>
            <person name="Marques L."/>
            <person name="Divol F."/>
            <person name="Doumas P."/>
            <person name="Sallet E."/>
            <person name="Mancinotti D."/>
            <person name="Carrere S."/>
            <person name="Marande W."/>
            <person name="Arribat S."/>
            <person name="Keller J."/>
            <person name="Huneau C."/>
            <person name="Blein T."/>
            <person name="Aime D."/>
            <person name="Laguerre M."/>
            <person name="Taylor J."/>
            <person name="Schubert V."/>
            <person name="Nelson M."/>
            <person name="Geu-Flores F."/>
            <person name="Crespi M."/>
            <person name="Gallardo-Guerrero K."/>
            <person name="Delaux P.-M."/>
            <person name="Salse J."/>
            <person name="Berges H."/>
            <person name="Guyot R."/>
            <person name="Gouzy J."/>
            <person name="Peret B."/>
        </authorList>
    </citation>
    <scope>NUCLEOTIDE SEQUENCE [LARGE SCALE GENOMIC DNA]</scope>
    <source>
        <strain evidence="2">cv. Amiga</strain>
    </source>
</reference>
<dbReference type="AlphaFoldDB" id="A0A6A4R2Q8"/>
<protein>
    <submittedName>
        <fullName evidence="1">Uncharacterized protein</fullName>
    </submittedName>
</protein>
<comment type="caution">
    <text evidence="1">The sequence shown here is derived from an EMBL/GenBank/DDBJ whole genome shotgun (WGS) entry which is preliminary data.</text>
</comment>
<dbReference type="EMBL" id="WOCE01000001">
    <property type="protein sequence ID" value="KAE9620271.1"/>
    <property type="molecule type" value="Genomic_DNA"/>
</dbReference>
<evidence type="ECO:0000313" key="1">
    <source>
        <dbReference type="EMBL" id="KAE9620271.1"/>
    </source>
</evidence>
<sequence length="57" mass="6405">MKVDIYNCSVSVGMMTRGWVCCLGWLSLGLTKVSGADPRSRICCWTFSLTWTKPNED</sequence>
<accession>A0A6A4R2Q8</accession>